<dbReference type="Proteomes" id="UP000256629">
    <property type="component" value="Unassembled WGS sequence"/>
</dbReference>
<gene>
    <name evidence="1" type="ORF">DFQ02_10638</name>
</gene>
<evidence type="ECO:0000313" key="1">
    <source>
        <dbReference type="EMBL" id="RED47411.1"/>
    </source>
</evidence>
<reference evidence="1 2" key="1">
    <citation type="submission" date="2018-07" db="EMBL/GenBank/DDBJ databases">
        <title>Genomic Encyclopedia of Type Strains, Phase III (KMG-III): the genomes of soil and plant-associated and newly described type strains.</title>
        <authorList>
            <person name="Whitman W."/>
        </authorList>
    </citation>
    <scope>NUCLEOTIDE SEQUENCE [LARGE SCALE GENOMIC DNA]</scope>
    <source>
        <strain evidence="1 2">CECT 8487</strain>
    </source>
</reference>
<proteinExistence type="predicted"/>
<accession>A0A3D9HDT2</accession>
<name>A0A3D9HDT2_9FLAO</name>
<evidence type="ECO:0008006" key="3">
    <source>
        <dbReference type="Google" id="ProtNLM"/>
    </source>
</evidence>
<organism evidence="1 2">
    <name type="scientific">Seonamhaeicola aphaedonensis</name>
    <dbReference type="NCBI Taxonomy" id="1461338"/>
    <lineage>
        <taxon>Bacteria</taxon>
        <taxon>Pseudomonadati</taxon>
        <taxon>Bacteroidota</taxon>
        <taxon>Flavobacteriia</taxon>
        <taxon>Flavobacteriales</taxon>
        <taxon>Flavobacteriaceae</taxon>
    </lineage>
</organism>
<keyword evidence="2" id="KW-1185">Reference proteome</keyword>
<protein>
    <recommendedName>
        <fullName evidence="3">Lipoprotein</fullName>
    </recommendedName>
</protein>
<evidence type="ECO:0000313" key="2">
    <source>
        <dbReference type="Proteomes" id="UP000256629"/>
    </source>
</evidence>
<comment type="caution">
    <text evidence="1">The sequence shown here is derived from an EMBL/GenBank/DDBJ whole genome shotgun (WGS) entry which is preliminary data.</text>
</comment>
<dbReference type="PROSITE" id="PS51257">
    <property type="entry name" value="PROKAR_LIPOPROTEIN"/>
    <property type="match status" value="1"/>
</dbReference>
<dbReference type="EMBL" id="QRDX01000006">
    <property type="protein sequence ID" value="RED47411.1"/>
    <property type="molecule type" value="Genomic_DNA"/>
</dbReference>
<sequence length="229" mass="26516">MKIMKKTTLLVLLVVICACNKKVVELPEISHSDITEIQDVSAAYLFYDETQPDSVLLNRKNLISTTNWLVNIDKRLTLKQVIPYIKFLQEKKANAGHKNEHAKNYFTCHDTGRNNLGFVEFTEITYHSKEPINFISKISDIPTKYQIILNFNSKENIEILHFVHLEEIKTNLVGLKNYLKNISNSLNKDIELLVGFKETSSFQDYISNKSKLLKLDLENVTISKNEFIY</sequence>
<dbReference type="AlphaFoldDB" id="A0A3D9HDT2"/>